<accession>A0A2N0QI00</accession>
<proteinExistence type="predicted"/>
<sequence length="93" mass="10511">MKLRRVNILGSFFKNSHQAGIRLTQLIKENSIHRGGMKLYCKTHWTTASESVDSIIRLEPVLEQIATNNPLRKAVLALEFQSVTLGDCFLSLI</sequence>
<reference evidence="1 2" key="2">
    <citation type="submission" date="2017-10" db="EMBL/GenBank/DDBJ databases">
        <title>Genome analyses suggest a sexual origin of heterokaryosis in a supposedly ancient asexual fungus.</title>
        <authorList>
            <person name="Corradi N."/>
            <person name="Sedzielewska K."/>
            <person name="Noel J."/>
            <person name="Charron P."/>
            <person name="Farinelli L."/>
            <person name="Marton T."/>
            <person name="Kruger M."/>
            <person name="Pelin A."/>
            <person name="Brachmann A."/>
            <person name="Corradi N."/>
        </authorList>
    </citation>
    <scope>NUCLEOTIDE SEQUENCE [LARGE SCALE GENOMIC DNA]</scope>
    <source>
        <strain evidence="1 2">A1</strain>
    </source>
</reference>
<gene>
    <name evidence="1" type="ORF">RhiirA1_485631</name>
</gene>
<reference evidence="1 2" key="1">
    <citation type="submission" date="2017-10" db="EMBL/GenBank/DDBJ databases">
        <title>Extensive intraspecific genome diversity in a model arbuscular mycorrhizal fungus.</title>
        <authorList>
            <person name="Chen E.C.H."/>
            <person name="Morin E."/>
            <person name="Baudet D."/>
            <person name="Noel J."/>
            <person name="Ndikumana S."/>
            <person name="Charron P."/>
            <person name="St-Onge C."/>
            <person name="Giorgi J."/>
            <person name="Grigoriev I.V."/>
            <person name="Roux C."/>
            <person name="Martin F.M."/>
            <person name="Corradi N."/>
        </authorList>
    </citation>
    <scope>NUCLEOTIDE SEQUENCE [LARGE SCALE GENOMIC DNA]</scope>
    <source>
        <strain evidence="1 2">A1</strain>
    </source>
</reference>
<comment type="caution">
    <text evidence="1">The sequence shown here is derived from an EMBL/GenBank/DDBJ whole genome shotgun (WGS) entry which is preliminary data.</text>
</comment>
<dbReference type="EMBL" id="LLXH01009314">
    <property type="protein sequence ID" value="PKC50678.1"/>
    <property type="molecule type" value="Genomic_DNA"/>
</dbReference>
<dbReference type="Proteomes" id="UP000232688">
    <property type="component" value="Unassembled WGS sequence"/>
</dbReference>
<dbReference type="VEuPathDB" id="FungiDB:RhiirA1_485631"/>
<evidence type="ECO:0000313" key="1">
    <source>
        <dbReference type="EMBL" id="PKC50678.1"/>
    </source>
</evidence>
<organism evidence="1 2">
    <name type="scientific">Rhizophagus irregularis</name>
    <dbReference type="NCBI Taxonomy" id="588596"/>
    <lineage>
        <taxon>Eukaryota</taxon>
        <taxon>Fungi</taxon>
        <taxon>Fungi incertae sedis</taxon>
        <taxon>Mucoromycota</taxon>
        <taxon>Glomeromycotina</taxon>
        <taxon>Glomeromycetes</taxon>
        <taxon>Glomerales</taxon>
        <taxon>Glomeraceae</taxon>
        <taxon>Rhizophagus</taxon>
    </lineage>
</organism>
<dbReference type="AlphaFoldDB" id="A0A2N0QI00"/>
<protein>
    <submittedName>
        <fullName evidence="1">Uncharacterized protein</fullName>
    </submittedName>
</protein>
<name>A0A2N0QI00_9GLOM</name>
<evidence type="ECO:0000313" key="2">
    <source>
        <dbReference type="Proteomes" id="UP000232688"/>
    </source>
</evidence>